<name>A0A934VZL8_9BURK</name>
<dbReference type="NCBIfam" id="TIGR02964">
    <property type="entry name" value="xanthine_xdhC"/>
    <property type="match status" value="1"/>
</dbReference>
<evidence type="ECO:0000313" key="4">
    <source>
        <dbReference type="Proteomes" id="UP000622890"/>
    </source>
</evidence>
<evidence type="ECO:0000259" key="1">
    <source>
        <dbReference type="Pfam" id="PF02625"/>
    </source>
</evidence>
<dbReference type="PANTHER" id="PTHR30388">
    <property type="entry name" value="ALDEHYDE OXIDOREDUCTASE MOLYBDENUM COFACTOR ASSEMBLY PROTEIN"/>
    <property type="match status" value="1"/>
</dbReference>
<accession>A0A934VZL8</accession>
<evidence type="ECO:0000259" key="2">
    <source>
        <dbReference type="Pfam" id="PF13478"/>
    </source>
</evidence>
<dbReference type="AlphaFoldDB" id="A0A934VZL8"/>
<protein>
    <submittedName>
        <fullName evidence="3">Xanthine dehydrogenase accessory protein XdhC</fullName>
    </submittedName>
</protein>
<evidence type="ECO:0000313" key="3">
    <source>
        <dbReference type="EMBL" id="MBK4733151.1"/>
    </source>
</evidence>
<dbReference type="Pfam" id="PF13478">
    <property type="entry name" value="XdhC_C"/>
    <property type="match status" value="1"/>
</dbReference>
<comment type="caution">
    <text evidence="3">The sequence shown here is derived from an EMBL/GenBank/DDBJ whole genome shotgun (WGS) entry which is preliminary data.</text>
</comment>
<dbReference type="Proteomes" id="UP000622890">
    <property type="component" value="Unassembled WGS sequence"/>
</dbReference>
<keyword evidence="4" id="KW-1185">Reference proteome</keyword>
<dbReference type="InterPro" id="IPR014308">
    <property type="entry name" value="Xanthine_DH_XdhC"/>
</dbReference>
<dbReference type="Gene3D" id="3.40.50.720">
    <property type="entry name" value="NAD(P)-binding Rossmann-like Domain"/>
    <property type="match status" value="1"/>
</dbReference>
<reference evidence="3" key="1">
    <citation type="submission" date="2021-01" db="EMBL/GenBank/DDBJ databases">
        <title>Genome sequence of strain Noviherbaspirillum sp. DKR-6.</title>
        <authorList>
            <person name="Chaudhary D.K."/>
        </authorList>
    </citation>
    <scope>NUCLEOTIDE SEQUENCE</scope>
    <source>
        <strain evidence="3">DKR-6</strain>
    </source>
</reference>
<dbReference type="PANTHER" id="PTHR30388:SF6">
    <property type="entry name" value="XANTHINE DEHYDROGENASE SUBUNIT A-RELATED"/>
    <property type="match status" value="1"/>
</dbReference>
<gene>
    <name evidence="3" type="primary">xdhC</name>
    <name evidence="3" type="ORF">JJB74_00780</name>
</gene>
<dbReference type="InterPro" id="IPR003777">
    <property type="entry name" value="XdhC_CoxI"/>
</dbReference>
<dbReference type="SUPFAM" id="SSF51735">
    <property type="entry name" value="NAD(P)-binding Rossmann-fold domains"/>
    <property type="match status" value="1"/>
</dbReference>
<dbReference type="InterPro" id="IPR052698">
    <property type="entry name" value="MoCofactor_Util/Proc"/>
</dbReference>
<dbReference type="Pfam" id="PF02625">
    <property type="entry name" value="XdhC_CoxI"/>
    <property type="match status" value="1"/>
</dbReference>
<dbReference type="EMBL" id="JAEPBG010000001">
    <property type="protein sequence ID" value="MBK4733151.1"/>
    <property type="molecule type" value="Genomic_DNA"/>
</dbReference>
<feature type="domain" description="XdhC Rossmann" evidence="2">
    <location>
        <begin position="169"/>
        <end position="311"/>
    </location>
</feature>
<proteinExistence type="predicted"/>
<feature type="domain" description="XdhC- CoxI" evidence="1">
    <location>
        <begin position="9"/>
        <end position="66"/>
    </location>
</feature>
<organism evidence="3 4">
    <name type="scientific">Noviherbaspirillum pedocola</name>
    <dbReference type="NCBI Taxonomy" id="2801341"/>
    <lineage>
        <taxon>Bacteria</taxon>
        <taxon>Pseudomonadati</taxon>
        <taxon>Pseudomonadota</taxon>
        <taxon>Betaproteobacteria</taxon>
        <taxon>Burkholderiales</taxon>
        <taxon>Oxalobacteraceae</taxon>
        <taxon>Noviherbaspirillum</taxon>
    </lineage>
</organism>
<dbReference type="InterPro" id="IPR027051">
    <property type="entry name" value="XdhC_Rossmann_dom"/>
</dbReference>
<sequence length="319" mass="34821">MLDWLDALLEARDTTVLVTVARAEGSVPREAGARMLVDAARLYDTIGGGHLEYVAAATAREMLAAAPGELAGERRLQRIPLGPALGQCCGGVAWLAFERVEPRAHAHFAALREGLRAGRSWRRRLALDGIDAPALDDPEWNGANDTRLIEDAQGRRWLEEHLTPPAAQLYLFGAGHVGAALVRVMAPLPCAITWIDEREDLFPEALPANVRIEATDIPEAVVAEAPPNASFLVMTHSHALDQRLAEAILRRERLGWFGLIGSQTKRVQFERRLLERGISAARLEDMCCPIGIEGISGKEPAVIAVAVAAQLLRIWQARQ</sequence>
<dbReference type="InterPro" id="IPR036291">
    <property type="entry name" value="NAD(P)-bd_dom_sf"/>
</dbReference>
<dbReference type="RefSeq" id="WP_200589686.1">
    <property type="nucleotide sequence ID" value="NZ_JAEPBG010000001.1"/>
</dbReference>